<evidence type="ECO:0000259" key="1">
    <source>
        <dbReference type="Pfam" id="PF13649"/>
    </source>
</evidence>
<dbReference type="Gene3D" id="3.40.50.150">
    <property type="entry name" value="Vaccinia Virus protein VP39"/>
    <property type="match status" value="1"/>
</dbReference>
<evidence type="ECO:0000313" key="2">
    <source>
        <dbReference type="EMBL" id="CAA9576562.1"/>
    </source>
</evidence>
<dbReference type="EMBL" id="CADCWN010000202">
    <property type="protein sequence ID" value="CAA9576562.1"/>
    <property type="molecule type" value="Genomic_DNA"/>
</dbReference>
<dbReference type="InterPro" id="IPR050447">
    <property type="entry name" value="Erg6_SMT_methyltransf"/>
</dbReference>
<dbReference type="PANTHER" id="PTHR44068">
    <property type="entry name" value="ZGC:194242"/>
    <property type="match status" value="1"/>
</dbReference>
<dbReference type="InterPro" id="IPR041698">
    <property type="entry name" value="Methyltransf_25"/>
</dbReference>
<dbReference type="SUPFAM" id="SSF53335">
    <property type="entry name" value="S-adenosyl-L-methionine-dependent methyltransferases"/>
    <property type="match status" value="1"/>
</dbReference>
<feature type="domain" description="Methyltransferase" evidence="1">
    <location>
        <begin position="67"/>
        <end position="161"/>
    </location>
</feature>
<organism evidence="2">
    <name type="scientific">uncultured Thermomicrobiales bacterium</name>
    <dbReference type="NCBI Taxonomy" id="1645740"/>
    <lineage>
        <taxon>Bacteria</taxon>
        <taxon>Pseudomonadati</taxon>
        <taxon>Thermomicrobiota</taxon>
        <taxon>Thermomicrobia</taxon>
        <taxon>Thermomicrobiales</taxon>
        <taxon>environmental samples</taxon>
    </lineage>
</organism>
<dbReference type="CDD" id="cd02440">
    <property type="entry name" value="AdoMet_MTases"/>
    <property type="match status" value="1"/>
</dbReference>
<gene>
    <name evidence="2" type="ORF">AVDCRST_MAG18-2617</name>
</gene>
<dbReference type="PANTHER" id="PTHR44068:SF11">
    <property type="entry name" value="GERANYL DIPHOSPHATE 2-C-METHYLTRANSFERASE"/>
    <property type="match status" value="1"/>
</dbReference>
<name>A0A6J4VFN2_9BACT</name>
<dbReference type="Pfam" id="PF13649">
    <property type="entry name" value="Methyltransf_25"/>
    <property type="match status" value="1"/>
</dbReference>
<sequence>MSVDQHHPAAPERYMGGDLAGATRFPEFPRSAQYQPEWMLENLMGPNAVWLTEALCERLDLRPGMHVLDMGCGKAMSAIFLAREFGVQVWATDLWIAASDNWARIREAGLADRIFPIHAEAHALPFADGFFDAAVSADAYHYFGTDNLYLSYYARFVRPGGQLGIVVPGLRDEFADGVPPHLAPYWEPDFWSFHSPAWWRAHWERTGLVEVAVADMVPRGWEHWLRWLEVATAHGYPSNERETEMVRIDAGRTLGFTRLIARKVEG</sequence>
<protein>
    <recommendedName>
        <fullName evidence="1">Methyltransferase domain-containing protein</fullName>
    </recommendedName>
</protein>
<dbReference type="AlphaFoldDB" id="A0A6J4VFN2"/>
<reference evidence="2" key="1">
    <citation type="submission" date="2020-02" db="EMBL/GenBank/DDBJ databases">
        <authorList>
            <person name="Meier V. D."/>
        </authorList>
    </citation>
    <scope>NUCLEOTIDE SEQUENCE</scope>
    <source>
        <strain evidence="2">AVDCRST_MAG18</strain>
    </source>
</reference>
<proteinExistence type="predicted"/>
<dbReference type="InterPro" id="IPR029063">
    <property type="entry name" value="SAM-dependent_MTases_sf"/>
</dbReference>
<accession>A0A6J4VFN2</accession>